<keyword evidence="4" id="KW-0862">Zinc</keyword>
<evidence type="ECO:0000256" key="6">
    <source>
        <dbReference type="ARBA" id="ARBA00023027"/>
    </source>
</evidence>
<dbReference type="FunFam" id="3.40.50.720:FF:000039">
    <property type="entry name" value="Alcohol dehydrogenase AdhP"/>
    <property type="match status" value="1"/>
</dbReference>
<comment type="similarity">
    <text evidence="2">Belongs to the zinc-containing alcohol dehydrogenase family.</text>
</comment>
<dbReference type="InterPro" id="IPR013149">
    <property type="entry name" value="ADH-like_C"/>
</dbReference>
<reference evidence="8" key="1">
    <citation type="submission" date="2015-04" db="EMBL/GenBank/DDBJ databases">
        <title>The genome sequence of the plant pathogenic Rhizarian Plasmodiophora brassicae reveals insights in its biotrophic life cycle and the origin of chitin synthesis.</title>
        <authorList>
            <person name="Schwelm A."/>
            <person name="Fogelqvist J."/>
            <person name="Knaust A."/>
            <person name="Julke S."/>
            <person name="Lilja T."/>
            <person name="Dhandapani V."/>
            <person name="Bonilla-Rosso G."/>
            <person name="Karlsson M."/>
            <person name="Shevchenko A."/>
            <person name="Choi S.R."/>
            <person name="Kim H.G."/>
            <person name="Park J.Y."/>
            <person name="Lim Y.P."/>
            <person name="Ludwig-Muller J."/>
            <person name="Dixelius C."/>
        </authorList>
    </citation>
    <scope>NUCLEOTIDE SEQUENCE</scope>
    <source>
        <tissue evidence="8">Potato root galls</tissue>
    </source>
</reference>
<evidence type="ECO:0000256" key="3">
    <source>
        <dbReference type="ARBA" id="ARBA00022723"/>
    </source>
</evidence>
<name>A0A0H5RGN0_9EUKA</name>
<evidence type="ECO:0000256" key="5">
    <source>
        <dbReference type="ARBA" id="ARBA00023002"/>
    </source>
</evidence>
<sequence length="156" mass="16313">GFKSIVHIPHGLDSLQAAAMLCAGVTSFAGVKKTNVHAGQWLAIFGAAGGLGHLAVQFASHMGIKVCAIDQGRERVMDLKKLGATAVVDSNATKNILVNIREICDRQGPDGILVISPDLGTYKEALLSLRPNGTVVALSLPPGSFDVDVFDLVMHG</sequence>
<comment type="cofactor">
    <cofactor evidence="1">
        <name>Zn(2+)</name>
        <dbReference type="ChEBI" id="CHEBI:29105"/>
    </cofactor>
</comment>
<dbReference type="AlphaFoldDB" id="A0A0H5RGN0"/>
<accession>A0A0H5RGN0</accession>
<dbReference type="GO" id="GO:0046872">
    <property type="term" value="F:metal ion binding"/>
    <property type="evidence" value="ECO:0007669"/>
    <property type="project" value="UniProtKB-KW"/>
</dbReference>
<dbReference type="PANTHER" id="PTHR42940:SF8">
    <property type="entry name" value="VACUOLAR PROTEIN SORTING-ASSOCIATED PROTEIN 11"/>
    <property type="match status" value="1"/>
</dbReference>
<dbReference type="SUPFAM" id="SSF51735">
    <property type="entry name" value="NAD(P)-binding Rossmann-fold domains"/>
    <property type="match status" value="1"/>
</dbReference>
<evidence type="ECO:0000256" key="2">
    <source>
        <dbReference type="ARBA" id="ARBA00008072"/>
    </source>
</evidence>
<evidence type="ECO:0000259" key="7">
    <source>
        <dbReference type="Pfam" id="PF00107"/>
    </source>
</evidence>
<keyword evidence="5" id="KW-0560">Oxidoreductase</keyword>
<keyword evidence="3" id="KW-0479">Metal-binding</keyword>
<keyword evidence="6" id="KW-0520">NAD</keyword>
<proteinExistence type="inferred from homology"/>
<dbReference type="GO" id="GO:0005737">
    <property type="term" value="C:cytoplasm"/>
    <property type="evidence" value="ECO:0007669"/>
    <property type="project" value="TreeGrafter"/>
</dbReference>
<dbReference type="GO" id="GO:0004022">
    <property type="term" value="F:alcohol dehydrogenase (NAD+) activity"/>
    <property type="evidence" value="ECO:0007669"/>
    <property type="project" value="TreeGrafter"/>
</dbReference>
<evidence type="ECO:0000313" key="8">
    <source>
        <dbReference type="EMBL" id="CRZ12886.1"/>
    </source>
</evidence>
<dbReference type="Gene3D" id="3.40.50.720">
    <property type="entry name" value="NAD(P)-binding Rossmann-like Domain"/>
    <property type="match status" value="1"/>
</dbReference>
<feature type="non-terminal residue" evidence="8">
    <location>
        <position position="1"/>
    </location>
</feature>
<evidence type="ECO:0000256" key="1">
    <source>
        <dbReference type="ARBA" id="ARBA00001947"/>
    </source>
</evidence>
<feature type="non-terminal residue" evidence="8">
    <location>
        <position position="156"/>
    </location>
</feature>
<dbReference type="Pfam" id="PF00107">
    <property type="entry name" value="ADH_zinc_N"/>
    <property type="match status" value="1"/>
</dbReference>
<protein>
    <recommendedName>
        <fullName evidence="7">Alcohol dehydrogenase-like C-terminal domain-containing protein</fullName>
    </recommendedName>
</protein>
<feature type="domain" description="Alcohol dehydrogenase-like C-terminal" evidence="7">
    <location>
        <begin position="50"/>
        <end position="155"/>
    </location>
</feature>
<dbReference type="Gene3D" id="3.90.180.10">
    <property type="entry name" value="Medium-chain alcohol dehydrogenases, catalytic domain"/>
    <property type="match status" value="1"/>
</dbReference>
<dbReference type="EMBL" id="HACM01012444">
    <property type="protein sequence ID" value="CRZ12886.1"/>
    <property type="molecule type" value="Transcribed_RNA"/>
</dbReference>
<evidence type="ECO:0000256" key="4">
    <source>
        <dbReference type="ARBA" id="ARBA00022833"/>
    </source>
</evidence>
<organism evidence="8">
    <name type="scientific">Spongospora subterranea</name>
    <dbReference type="NCBI Taxonomy" id="70186"/>
    <lineage>
        <taxon>Eukaryota</taxon>
        <taxon>Sar</taxon>
        <taxon>Rhizaria</taxon>
        <taxon>Endomyxa</taxon>
        <taxon>Phytomyxea</taxon>
        <taxon>Plasmodiophorida</taxon>
        <taxon>Plasmodiophoridae</taxon>
        <taxon>Spongospora</taxon>
    </lineage>
</organism>
<dbReference type="PANTHER" id="PTHR42940">
    <property type="entry name" value="ALCOHOL DEHYDROGENASE 1-RELATED"/>
    <property type="match status" value="1"/>
</dbReference>
<dbReference type="InterPro" id="IPR036291">
    <property type="entry name" value="NAD(P)-bd_dom_sf"/>
</dbReference>